<protein>
    <submittedName>
        <fullName evidence="1">Uncharacterized protein</fullName>
    </submittedName>
</protein>
<dbReference type="EMBL" id="CP039351">
    <property type="protein sequence ID" value="QCD99564.1"/>
    <property type="molecule type" value="Genomic_DNA"/>
</dbReference>
<dbReference type="AlphaFoldDB" id="A0A4D6MIK5"/>
<organism evidence="1 2">
    <name type="scientific">Vigna unguiculata</name>
    <name type="common">Cowpea</name>
    <dbReference type="NCBI Taxonomy" id="3917"/>
    <lineage>
        <taxon>Eukaryota</taxon>
        <taxon>Viridiplantae</taxon>
        <taxon>Streptophyta</taxon>
        <taxon>Embryophyta</taxon>
        <taxon>Tracheophyta</taxon>
        <taxon>Spermatophyta</taxon>
        <taxon>Magnoliopsida</taxon>
        <taxon>eudicotyledons</taxon>
        <taxon>Gunneridae</taxon>
        <taxon>Pentapetalae</taxon>
        <taxon>rosids</taxon>
        <taxon>fabids</taxon>
        <taxon>Fabales</taxon>
        <taxon>Fabaceae</taxon>
        <taxon>Papilionoideae</taxon>
        <taxon>50 kb inversion clade</taxon>
        <taxon>NPAAA clade</taxon>
        <taxon>indigoferoid/millettioid clade</taxon>
        <taxon>Phaseoleae</taxon>
        <taxon>Vigna</taxon>
    </lineage>
</organism>
<proteinExistence type="predicted"/>
<dbReference type="Proteomes" id="UP000501690">
    <property type="component" value="Linkage Group LG7"/>
</dbReference>
<accession>A0A4D6MIK5</accession>
<reference evidence="1 2" key="1">
    <citation type="submission" date="2019-04" db="EMBL/GenBank/DDBJ databases">
        <title>An improved genome assembly and genetic linkage map for asparagus bean, Vigna unguiculata ssp. sesquipedialis.</title>
        <authorList>
            <person name="Xia Q."/>
            <person name="Zhang R."/>
            <person name="Dong Y."/>
        </authorList>
    </citation>
    <scope>NUCLEOTIDE SEQUENCE [LARGE SCALE GENOMIC DNA]</scope>
    <source>
        <tissue evidence="1">Leaf</tissue>
    </source>
</reference>
<keyword evidence="2" id="KW-1185">Reference proteome</keyword>
<sequence>MAQDDRWTRAFLKLWLRLASVAGVSVRVVAHIDGSKKIAFFGVSQRVWFPAHVLQVMACRWRQQKEQMMLQVVLVRHSIRKRAS</sequence>
<evidence type="ECO:0000313" key="2">
    <source>
        <dbReference type="Proteomes" id="UP000501690"/>
    </source>
</evidence>
<name>A0A4D6MIK5_VIGUN</name>
<gene>
    <name evidence="1" type="ORF">DEO72_LG7g847</name>
</gene>
<evidence type="ECO:0000313" key="1">
    <source>
        <dbReference type="EMBL" id="QCD99564.1"/>
    </source>
</evidence>